<accession>A0A9P4NVC0</accession>
<dbReference type="Proteomes" id="UP000800235">
    <property type="component" value="Unassembled WGS sequence"/>
</dbReference>
<keyword evidence="3" id="KW-1185">Reference proteome</keyword>
<dbReference type="AlphaFoldDB" id="A0A9P4NVC0"/>
<name>A0A9P4NVC0_9PEZI</name>
<evidence type="ECO:0000313" key="3">
    <source>
        <dbReference type="Proteomes" id="UP000800235"/>
    </source>
</evidence>
<sequence length="640" mass="70505">MAKKRKFFSLPNSDSEEPGVTVRRRLVRGSLGFAASSPEGPGTFTSGSSISSGIAAPVRASGRVNKGIARPTQSSGPQTSMATNTPVSRSKWAIGFTIETPGALSNLAAGKVISTKYDTFLDGIGENDIELLYPDADDDFKKRKMQSFTRARSIWKTAVRGSEEWQKKSARVNALGMEVLKARRYAGLEDSQSARPSSSDAIAQEQKTQDEQAVAGTNELNVDKQVSLRLLDMIRADSETSKPSASLASLSQSEIPIQSDKPVIAIEDQEPAEAEDSDMADSEMILEINEPAKDTPDAVVKVIDKAADMRITARDSEGVSVIFLVSSKSLSRAGEKWYSLAFSAIESAPDRTPSRTSGQQEIPDTSAYSLTMPDEDSAEALEIIFNLIYYRFDSIPHQVMVPLLHKLAIIADKYDCSELVRGCSYQWSQCVPEAAMSSGDTNWFRTAWVFGLQHLFFGLLADAMSQSRPKELDLYLSNNNQKLQSSLPVKESALIIGFISELRFKMIRSLEEFCQQYTNIDFWEKQTTCNQPDEDLQSLCKAANFGRFMKGMQRLKLFGSLSIAEIGRELADLPTVKVHEGSESQCGIQIFKERVKDTFNNLSESSNFAFPDAVMNHFKTMSLPESVRAAGARPRPSPQT</sequence>
<dbReference type="OrthoDB" id="5326346at2759"/>
<feature type="region of interest" description="Disordered" evidence="1">
    <location>
        <begin position="188"/>
        <end position="218"/>
    </location>
</feature>
<dbReference type="EMBL" id="MU007026">
    <property type="protein sequence ID" value="KAF2432402.1"/>
    <property type="molecule type" value="Genomic_DNA"/>
</dbReference>
<evidence type="ECO:0000256" key="1">
    <source>
        <dbReference type="SAM" id="MobiDB-lite"/>
    </source>
</evidence>
<gene>
    <name evidence="2" type="ORF">EJ08DRAFT_695513</name>
</gene>
<organism evidence="2 3">
    <name type="scientific">Tothia fuscella</name>
    <dbReference type="NCBI Taxonomy" id="1048955"/>
    <lineage>
        <taxon>Eukaryota</taxon>
        <taxon>Fungi</taxon>
        <taxon>Dikarya</taxon>
        <taxon>Ascomycota</taxon>
        <taxon>Pezizomycotina</taxon>
        <taxon>Dothideomycetes</taxon>
        <taxon>Pleosporomycetidae</taxon>
        <taxon>Venturiales</taxon>
        <taxon>Cylindrosympodiaceae</taxon>
        <taxon>Tothia</taxon>
    </lineage>
</organism>
<reference evidence="2" key="1">
    <citation type="journal article" date="2020" name="Stud. Mycol.">
        <title>101 Dothideomycetes genomes: a test case for predicting lifestyles and emergence of pathogens.</title>
        <authorList>
            <person name="Haridas S."/>
            <person name="Albert R."/>
            <person name="Binder M."/>
            <person name="Bloem J."/>
            <person name="Labutti K."/>
            <person name="Salamov A."/>
            <person name="Andreopoulos B."/>
            <person name="Baker S."/>
            <person name="Barry K."/>
            <person name="Bills G."/>
            <person name="Bluhm B."/>
            <person name="Cannon C."/>
            <person name="Castanera R."/>
            <person name="Culley D."/>
            <person name="Daum C."/>
            <person name="Ezra D."/>
            <person name="Gonzalez J."/>
            <person name="Henrissat B."/>
            <person name="Kuo A."/>
            <person name="Liang C."/>
            <person name="Lipzen A."/>
            <person name="Lutzoni F."/>
            <person name="Magnuson J."/>
            <person name="Mondo S."/>
            <person name="Nolan M."/>
            <person name="Ohm R."/>
            <person name="Pangilinan J."/>
            <person name="Park H.-J."/>
            <person name="Ramirez L."/>
            <person name="Alfaro M."/>
            <person name="Sun H."/>
            <person name="Tritt A."/>
            <person name="Yoshinaga Y."/>
            <person name="Zwiers L.-H."/>
            <person name="Turgeon B."/>
            <person name="Goodwin S."/>
            <person name="Spatafora J."/>
            <person name="Crous P."/>
            <person name="Grigoriev I."/>
        </authorList>
    </citation>
    <scope>NUCLEOTIDE SEQUENCE</scope>
    <source>
        <strain evidence="2">CBS 130266</strain>
    </source>
</reference>
<evidence type="ECO:0000313" key="2">
    <source>
        <dbReference type="EMBL" id="KAF2432402.1"/>
    </source>
</evidence>
<feature type="region of interest" description="Disordered" evidence="1">
    <location>
        <begin position="61"/>
        <end position="86"/>
    </location>
</feature>
<feature type="compositionally biased region" description="Polar residues" evidence="1">
    <location>
        <begin position="190"/>
        <end position="201"/>
    </location>
</feature>
<feature type="region of interest" description="Disordered" evidence="1">
    <location>
        <begin position="1"/>
        <end position="20"/>
    </location>
</feature>
<proteinExistence type="predicted"/>
<feature type="compositionally biased region" description="Polar residues" evidence="1">
    <location>
        <begin position="71"/>
        <end position="86"/>
    </location>
</feature>
<protein>
    <submittedName>
        <fullName evidence="2">Uncharacterized protein</fullName>
    </submittedName>
</protein>
<comment type="caution">
    <text evidence="2">The sequence shown here is derived from an EMBL/GenBank/DDBJ whole genome shotgun (WGS) entry which is preliminary data.</text>
</comment>